<dbReference type="Gene3D" id="2.70.170.10">
    <property type="entry name" value="Neurotransmitter-gated ion-channel ligand-binding domain"/>
    <property type="match status" value="1"/>
</dbReference>
<evidence type="ECO:0000313" key="3">
    <source>
        <dbReference type="Proteomes" id="UP000499080"/>
    </source>
</evidence>
<dbReference type="GO" id="GO:0005230">
    <property type="term" value="F:extracellular ligand-gated monoatomic ion channel activity"/>
    <property type="evidence" value="ECO:0007669"/>
    <property type="project" value="InterPro"/>
</dbReference>
<dbReference type="GO" id="GO:0016020">
    <property type="term" value="C:membrane"/>
    <property type="evidence" value="ECO:0007669"/>
    <property type="project" value="InterPro"/>
</dbReference>
<dbReference type="InterPro" id="IPR036734">
    <property type="entry name" value="Neur_chan_lig-bd_sf"/>
</dbReference>
<sequence length="150" mass="17622">MCMEDCKDSSKSIRRNPMNFNPLPYPPQNSRNKKCEYNSYVTDFRLDFFLKHRWSVPRNTCLTLLDERSEKSFVTPTGGYIERMTEKSIIINAKELKHMWLPDTYIGNSKVVETPAKDSSTSFIIVKSVGQQCFVEYTLRYRFATENENH</sequence>
<gene>
    <name evidence="2" type="ORF">AVEN_245565_1</name>
</gene>
<evidence type="ECO:0008006" key="4">
    <source>
        <dbReference type="Google" id="ProtNLM"/>
    </source>
</evidence>
<dbReference type="OrthoDB" id="6424542at2759"/>
<evidence type="ECO:0000313" key="2">
    <source>
        <dbReference type="EMBL" id="GBN63600.1"/>
    </source>
</evidence>
<proteinExistence type="predicted"/>
<feature type="compositionally biased region" description="Basic and acidic residues" evidence="1">
    <location>
        <begin position="1"/>
        <end position="11"/>
    </location>
</feature>
<comment type="caution">
    <text evidence="2">The sequence shown here is derived from an EMBL/GenBank/DDBJ whole genome shotgun (WGS) entry which is preliminary data.</text>
</comment>
<keyword evidence="3" id="KW-1185">Reference proteome</keyword>
<dbReference type="AlphaFoldDB" id="A0A4Y2QJY3"/>
<dbReference type="Proteomes" id="UP000499080">
    <property type="component" value="Unassembled WGS sequence"/>
</dbReference>
<accession>A0A4Y2QJY3</accession>
<name>A0A4Y2QJY3_ARAVE</name>
<feature type="region of interest" description="Disordered" evidence="1">
    <location>
        <begin position="1"/>
        <end position="25"/>
    </location>
</feature>
<evidence type="ECO:0000256" key="1">
    <source>
        <dbReference type="SAM" id="MobiDB-lite"/>
    </source>
</evidence>
<protein>
    <recommendedName>
        <fullName evidence="4">Neurotransmitter-gated ion-channel ligand-binding domain-containing protein</fullName>
    </recommendedName>
</protein>
<organism evidence="2 3">
    <name type="scientific">Araneus ventricosus</name>
    <name type="common">Orbweaver spider</name>
    <name type="synonym">Epeira ventricosa</name>
    <dbReference type="NCBI Taxonomy" id="182803"/>
    <lineage>
        <taxon>Eukaryota</taxon>
        <taxon>Metazoa</taxon>
        <taxon>Ecdysozoa</taxon>
        <taxon>Arthropoda</taxon>
        <taxon>Chelicerata</taxon>
        <taxon>Arachnida</taxon>
        <taxon>Araneae</taxon>
        <taxon>Araneomorphae</taxon>
        <taxon>Entelegynae</taxon>
        <taxon>Araneoidea</taxon>
        <taxon>Araneidae</taxon>
        <taxon>Araneus</taxon>
    </lineage>
</organism>
<reference evidence="2 3" key="1">
    <citation type="journal article" date="2019" name="Sci. Rep.">
        <title>Orb-weaving spider Araneus ventricosus genome elucidates the spidroin gene catalogue.</title>
        <authorList>
            <person name="Kono N."/>
            <person name="Nakamura H."/>
            <person name="Ohtoshi R."/>
            <person name="Moran D.A.P."/>
            <person name="Shinohara A."/>
            <person name="Yoshida Y."/>
            <person name="Fujiwara M."/>
            <person name="Mori M."/>
            <person name="Tomita M."/>
            <person name="Arakawa K."/>
        </authorList>
    </citation>
    <scope>NUCLEOTIDE SEQUENCE [LARGE SCALE GENOMIC DNA]</scope>
</reference>
<dbReference type="EMBL" id="BGPR01014071">
    <property type="protein sequence ID" value="GBN63600.1"/>
    <property type="molecule type" value="Genomic_DNA"/>
</dbReference>